<proteinExistence type="predicted"/>
<keyword evidence="1" id="KW-0472">Membrane</keyword>
<keyword evidence="3" id="KW-1185">Reference proteome</keyword>
<dbReference type="Proteomes" id="UP000070134">
    <property type="component" value="Chromosome"/>
</dbReference>
<keyword evidence="1" id="KW-1133">Transmembrane helix</keyword>
<dbReference type="EMBL" id="CP014518">
    <property type="protein sequence ID" value="AMM33117.1"/>
    <property type="molecule type" value="Genomic_DNA"/>
</dbReference>
<evidence type="ECO:0000313" key="2">
    <source>
        <dbReference type="EMBL" id="AMM33117.1"/>
    </source>
</evidence>
<protein>
    <submittedName>
        <fullName evidence="2">Uncharacterized protein</fullName>
    </submittedName>
</protein>
<evidence type="ECO:0000256" key="1">
    <source>
        <dbReference type="SAM" id="Phobius"/>
    </source>
</evidence>
<organism evidence="2 3">
    <name type="scientific">Sinomonas atrocyanea</name>
    <dbReference type="NCBI Taxonomy" id="37927"/>
    <lineage>
        <taxon>Bacteria</taxon>
        <taxon>Bacillati</taxon>
        <taxon>Actinomycetota</taxon>
        <taxon>Actinomycetes</taxon>
        <taxon>Micrococcales</taxon>
        <taxon>Micrococcaceae</taxon>
        <taxon>Sinomonas</taxon>
    </lineage>
</organism>
<dbReference type="KEGG" id="satk:SA2016_2448"/>
<evidence type="ECO:0000313" key="3">
    <source>
        <dbReference type="Proteomes" id="UP000070134"/>
    </source>
</evidence>
<feature type="transmembrane region" description="Helical" evidence="1">
    <location>
        <begin position="6"/>
        <end position="33"/>
    </location>
</feature>
<keyword evidence="1" id="KW-0812">Transmembrane</keyword>
<gene>
    <name evidence="2" type="ORF">SA2016_2448</name>
</gene>
<sequence>MTIVKAIAGAAAGAILVGATLAWPLLIVAYHLWRGQ</sequence>
<reference evidence="2 3" key="1">
    <citation type="submission" date="2016-02" db="EMBL/GenBank/DDBJ databases">
        <title>Complete genome of Sinomonas atrocyanea KCTC 3377.</title>
        <authorList>
            <person name="Kim K.M."/>
        </authorList>
    </citation>
    <scope>NUCLEOTIDE SEQUENCE [LARGE SCALE GENOMIC DNA]</scope>
    <source>
        <strain evidence="2 3">KCTC 3377</strain>
    </source>
</reference>
<name>A0A127A1R1_9MICC</name>
<accession>A0A127A1R1</accession>
<dbReference type="AlphaFoldDB" id="A0A127A1R1"/>